<dbReference type="Pfam" id="PF00071">
    <property type="entry name" value="Ras"/>
    <property type="match status" value="1"/>
</dbReference>
<dbReference type="PANTHER" id="PTHR24073">
    <property type="entry name" value="DRAB5-RELATED"/>
    <property type="match status" value="1"/>
</dbReference>
<dbReference type="SUPFAM" id="SSF52540">
    <property type="entry name" value="P-loop containing nucleoside triphosphate hydrolases"/>
    <property type="match status" value="1"/>
</dbReference>
<evidence type="ECO:0000313" key="4">
    <source>
        <dbReference type="Proteomes" id="UP000594262"/>
    </source>
</evidence>
<dbReference type="GO" id="GO:0003924">
    <property type="term" value="F:GTPase activity"/>
    <property type="evidence" value="ECO:0007669"/>
    <property type="project" value="InterPro"/>
</dbReference>
<keyword evidence="2" id="KW-0342">GTP-binding</keyword>
<sequence>MAAHMERFKLLVVGDCGVGKSSFVCGVVHQTPLQNAPSTIGCNVEVLPYSYDDNGRQRDVFLEFWDVGGSSGHRNSRSIFYNNIDGLIVVHDLSNRKSFLNLQKWVGETFNSNRQEFTGITVSGSDGSQYNDDECDAISHGGGRKSTTNIPVLVLGTKEDQCNNAGEQKRNAHHIGLSNDSDVIFCSMNCLQEGQLQKNSNKWQSLHAFFHKVIDVRLNGATRRNTNLESNSEFRGRKKIY</sequence>
<organism evidence="3 4">
    <name type="scientific">Clytia hemisphaerica</name>
    <dbReference type="NCBI Taxonomy" id="252671"/>
    <lineage>
        <taxon>Eukaryota</taxon>
        <taxon>Metazoa</taxon>
        <taxon>Cnidaria</taxon>
        <taxon>Hydrozoa</taxon>
        <taxon>Hydroidolina</taxon>
        <taxon>Leptothecata</taxon>
        <taxon>Obeliida</taxon>
        <taxon>Clytiidae</taxon>
        <taxon>Clytia</taxon>
    </lineage>
</organism>
<dbReference type="GO" id="GO:0005525">
    <property type="term" value="F:GTP binding"/>
    <property type="evidence" value="ECO:0007669"/>
    <property type="project" value="UniProtKB-KW"/>
</dbReference>
<dbReference type="InterPro" id="IPR027417">
    <property type="entry name" value="P-loop_NTPase"/>
</dbReference>
<keyword evidence="4" id="KW-1185">Reference proteome</keyword>
<evidence type="ECO:0000256" key="2">
    <source>
        <dbReference type="ARBA" id="ARBA00023134"/>
    </source>
</evidence>
<dbReference type="Gene3D" id="3.40.50.300">
    <property type="entry name" value="P-loop containing nucleotide triphosphate hydrolases"/>
    <property type="match status" value="1"/>
</dbReference>
<accession>A0A7M5TT96</accession>
<dbReference type="PROSITE" id="PS51419">
    <property type="entry name" value="RAB"/>
    <property type="match status" value="1"/>
</dbReference>
<proteinExistence type="predicted"/>
<dbReference type="Proteomes" id="UP000594262">
    <property type="component" value="Unplaced"/>
</dbReference>
<dbReference type="InterPro" id="IPR001806">
    <property type="entry name" value="Small_GTPase"/>
</dbReference>
<dbReference type="EnsemblMetazoa" id="CLYHEMT001533.1">
    <property type="protein sequence ID" value="CLYHEMP001533.1"/>
    <property type="gene ID" value="CLYHEMG001533"/>
</dbReference>
<evidence type="ECO:0000313" key="3">
    <source>
        <dbReference type="EnsemblMetazoa" id="CLYHEMP001533.1"/>
    </source>
</evidence>
<evidence type="ECO:0000256" key="1">
    <source>
        <dbReference type="ARBA" id="ARBA00022741"/>
    </source>
</evidence>
<reference evidence="3" key="1">
    <citation type="submission" date="2021-01" db="UniProtKB">
        <authorList>
            <consortium name="EnsemblMetazoa"/>
        </authorList>
    </citation>
    <scope>IDENTIFICATION</scope>
</reference>
<dbReference type="OrthoDB" id="5914890at2759"/>
<protein>
    <submittedName>
        <fullName evidence="3">Uncharacterized protein</fullName>
    </submittedName>
</protein>
<dbReference type="RefSeq" id="XP_066913433.1">
    <property type="nucleotide sequence ID" value="XM_067057332.1"/>
</dbReference>
<dbReference type="GeneID" id="136800680"/>
<dbReference type="AlphaFoldDB" id="A0A7M5TT96"/>
<keyword evidence="1" id="KW-0547">Nucleotide-binding</keyword>
<dbReference type="SMART" id="SM00175">
    <property type="entry name" value="RAB"/>
    <property type="match status" value="1"/>
</dbReference>
<dbReference type="PRINTS" id="PR00449">
    <property type="entry name" value="RASTRNSFRMNG"/>
</dbReference>
<name>A0A7M5TT96_9CNID</name>